<dbReference type="PANTHER" id="PTHR48043:SF145">
    <property type="entry name" value="FI06409P-RELATED"/>
    <property type="match status" value="1"/>
</dbReference>
<dbReference type="InterPro" id="IPR010610">
    <property type="entry name" value="EryCIII-like_C"/>
</dbReference>
<dbReference type="InterPro" id="IPR050271">
    <property type="entry name" value="UDP-glycosyltransferase"/>
</dbReference>
<evidence type="ECO:0000256" key="2">
    <source>
        <dbReference type="ARBA" id="ARBA00022676"/>
    </source>
</evidence>
<evidence type="ECO:0000259" key="4">
    <source>
        <dbReference type="Pfam" id="PF06722"/>
    </source>
</evidence>
<dbReference type="GO" id="GO:0016758">
    <property type="term" value="F:hexosyltransferase activity"/>
    <property type="evidence" value="ECO:0007669"/>
    <property type="project" value="InterPro"/>
</dbReference>
<keyword evidence="2" id="KW-0328">Glycosyltransferase</keyword>
<sequence>MSKVLFINGPAEGHINPTLGLVHELIHRGEEVVYLAPTPFRRKIELTGAEFREFNSFYGKPDPGDLPGFLGMMRFLLRSADKVIHQAMELTTTERYDYVVHDAFFGWGALIAHLLKATSISSISTFAPVINSSMTGKDKSSTAQLEEIKQEMLKLSSRYGFSVSRIQDIMFNKGIMNLVYTSEYFQPHRHLFDETYHFVGPSIADREDAPDFTWSQLEGAKSIYISLGTISNDDRSFYEDCFKAFAEMPYRFVMSIGNKISESTLTGIPSNFILQPYTSQLEILKRADLFITHGGMNSVSEALYHDVPLIVIPQSADQPIVASRLEELGCGIKMSRQQATPEALRSTVNRVISNNAYKRNCSIVGETLRNAGGYKRAADLIMAMTKKR</sequence>
<dbReference type="RefSeq" id="WP_366292082.1">
    <property type="nucleotide sequence ID" value="NZ_CP159992.1"/>
</dbReference>
<name>A0AAU8N9S7_9BACL</name>
<reference evidence="5" key="1">
    <citation type="submission" date="2024-05" db="EMBL/GenBank/DDBJ databases">
        <title>Draft genome assemblies of 36 bacteria isolated from hibernating arctic ground squirrels.</title>
        <authorList>
            <person name="McKee H."/>
            <person name="Mullen L."/>
            <person name="Drown D.M."/>
            <person name="Duddleston K.N."/>
        </authorList>
    </citation>
    <scope>NUCLEOTIDE SEQUENCE</scope>
    <source>
        <strain evidence="5">AN1007</strain>
    </source>
</reference>
<keyword evidence="3" id="KW-0808">Transferase</keyword>
<proteinExistence type="inferred from homology"/>
<feature type="domain" description="Erythromycin biosynthesis protein CIII-like C-terminal" evidence="4">
    <location>
        <begin position="261"/>
        <end position="364"/>
    </location>
</feature>
<dbReference type="Pfam" id="PF06722">
    <property type="entry name" value="EryCIII-like_C"/>
    <property type="match status" value="1"/>
</dbReference>
<accession>A0AAU8N9S7</accession>
<dbReference type="PANTHER" id="PTHR48043">
    <property type="entry name" value="EG:EG0003.4 PROTEIN-RELATED"/>
    <property type="match status" value="1"/>
</dbReference>
<dbReference type="FunFam" id="3.40.50.2000:FF:000072">
    <property type="entry name" value="Glycosyl transferase"/>
    <property type="match status" value="1"/>
</dbReference>
<organism evidence="5">
    <name type="scientific">Paenibacillus sp. AN1007</name>
    <dbReference type="NCBI Taxonomy" id="3151385"/>
    <lineage>
        <taxon>Bacteria</taxon>
        <taxon>Bacillati</taxon>
        <taxon>Bacillota</taxon>
        <taxon>Bacilli</taxon>
        <taxon>Bacillales</taxon>
        <taxon>Paenibacillaceae</taxon>
        <taxon>Paenibacillus</taxon>
    </lineage>
</organism>
<dbReference type="InterPro" id="IPR002213">
    <property type="entry name" value="UDP_glucos_trans"/>
</dbReference>
<dbReference type="CDD" id="cd03784">
    <property type="entry name" value="GT1_Gtf-like"/>
    <property type="match status" value="1"/>
</dbReference>
<evidence type="ECO:0000313" key="5">
    <source>
        <dbReference type="EMBL" id="XCP94605.1"/>
    </source>
</evidence>
<dbReference type="Gene3D" id="3.40.50.2000">
    <property type="entry name" value="Glycogen Phosphorylase B"/>
    <property type="match status" value="2"/>
</dbReference>
<dbReference type="EMBL" id="CP159992">
    <property type="protein sequence ID" value="XCP94605.1"/>
    <property type="molecule type" value="Genomic_DNA"/>
</dbReference>
<evidence type="ECO:0000256" key="1">
    <source>
        <dbReference type="ARBA" id="ARBA00009995"/>
    </source>
</evidence>
<gene>
    <name evidence="5" type="ORF">ABXS70_26440</name>
</gene>
<dbReference type="InterPro" id="IPR006326">
    <property type="entry name" value="UDPGT_MGT-like"/>
</dbReference>
<dbReference type="GO" id="GO:0008194">
    <property type="term" value="F:UDP-glycosyltransferase activity"/>
    <property type="evidence" value="ECO:0007669"/>
    <property type="project" value="InterPro"/>
</dbReference>
<dbReference type="NCBIfam" id="TIGR01426">
    <property type="entry name" value="MGT"/>
    <property type="match status" value="1"/>
</dbReference>
<evidence type="ECO:0000256" key="3">
    <source>
        <dbReference type="ARBA" id="ARBA00022679"/>
    </source>
</evidence>
<comment type="similarity">
    <text evidence="1">Belongs to the UDP-glycosyltransferase family.</text>
</comment>
<protein>
    <submittedName>
        <fullName evidence="5">Macrolide family glycosyltransferase</fullName>
    </submittedName>
</protein>
<dbReference type="SUPFAM" id="SSF53756">
    <property type="entry name" value="UDP-Glycosyltransferase/glycogen phosphorylase"/>
    <property type="match status" value="1"/>
</dbReference>
<dbReference type="AlphaFoldDB" id="A0AAU8N9S7"/>